<feature type="compositionally biased region" description="Basic and acidic residues" evidence="1">
    <location>
        <begin position="101"/>
        <end position="111"/>
    </location>
</feature>
<organism evidence="3 4">
    <name type="scientific">Caenorhabditis briggsae</name>
    <dbReference type="NCBI Taxonomy" id="6238"/>
    <lineage>
        <taxon>Eukaryota</taxon>
        <taxon>Metazoa</taxon>
        <taxon>Ecdysozoa</taxon>
        <taxon>Nematoda</taxon>
        <taxon>Chromadorea</taxon>
        <taxon>Rhabditida</taxon>
        <taxon>Rhabditina</taxon>
        <taxon>Rhabditomorpha</taxon>
        <taxon>Rhabditoidea</taxon>
        <taxon>Rhabditidae</taxon>
        <taxon>Peloderinae</taxon>
        <taxon>Caenorhabditis</taxon>
    </lineage>
</organism>
<dbReference type="EMBL" id="CP092622">
    <property type="protein sequence ID" value="UMM25049.1"/>
    <property type="molecule type" value="Genomic_DNA"/>
</dbReference>
<dbReference type="InterPro" id="IPR046700">
    <property type="entry name" value="DUF6570"/>
</dbReference>
<accession>A0AAE9EPE9</accession>
<proteinExistence type="predicted"/>
<evidence type="ECO:0000313" key="3">
    <source>
        <dbReference type="EMBL" id="UMM25049.1"/>
    </source>
</evidence>
<dbReference type="Pfam" id="PF20209">
    <property type="entry name" value="DUF6570"/>
    <property type="match status" value="1"/>
</dbReference>
<evidence type="ECO:0000259" key="2">
    <source>
        <dbReference type="Pfam" id="PF20209"/>
    </source>
</evidence>
<dbReference type="Proteomes" id="UP000829354">
    <property type="component" value="Chromosome III"/>
</dbReference>
<protein>
    <recommendedName>
        <fullName evidence="2">DUF6570 domain-containing protein</fullName>
    </recommendedName>
</protein>
<keyword evidence="4" id="KW-1185">Reference proteome</keyword>
<feature type="region of interest" description="Disordered" evidence="1">
    <location>
        <begin position="92"/>
        <end position="111"/>
    </location>
</feature>
<sequence length="111" mass="12959">MTIHVRTGWGKNYAVSMPKVVASLKWLKKNNPHYADVDFNKKFNFTLGENVFFDNQGASQKDADDLIIRTEDEDDGHLLTQDLFEEHQPVQNVHQQNDNIPPHEKYFMKKT</sequence>
<gene>
    <name evidence="3" type="ORF">L5515_005025</name>
</gene>
<dbReference type="AlphaFoldDB" id="A0AAE9EPE9"/>
<evidence type="ECO:0000313" key="4">
    <source>
        <dbReference type="Proteomes" id="UP000829354"/>
    </source>
</evidence>
<evidence type="ECO:0000256" key="1">
    <source>
        <dbReference type="SAM" id="MobiDB-lite"/>
    </source>
</evidence>
<feature type="domain" description="DUF6570" evidence="2">
    <location>
        <begin position="11"/>
        <end position="41"/>
    </location>
</feature>
<reference evidence="3 4" key="1">
    <citation type="submission" date="2022-04" db="EMBL/GenBank/DDBJ databases">
        <title>Chromosome-level reference genomes for two strains of Caenorhabditis briggsae: an improved platform for comparative genomics.</title>
        <authorList>
            <person name="Stevens L."/>
            <person name="Andersen E."/>
        </authorList>
    </citation>
    <scope>NUCLEOTIDE SEQUENCE [LARGE SCALE GENOMIC DNA]</scope>
    <source>
        <strain evidence="3">VX34</strain>
        <tissue evidence="3">Whole-organism</tissue>
    </source>
</reference>
<name>A0AAE9EPE9_CAEBR</name>